<feature type="region of interest" description="Disordered" evidence="1">
    <location>
        <begin position="1188"/>
        <end position="1221"/>
    </location>
</feature>
<keyword evidence="4" id="KW-1185">Reference proteome</keyword>
<feature type="compositionally biased region" description="Acidic residues" evidence="1">
    <location>
        <begin position="660"/>
        <end position="673"/>
    </location>
</feature>
<feature type="region of interest" description="Disordered" evidence="1">
    <location>
        <begin position="45"/>
        <end position="70"/>
    </location>
</feature>
<gene>
    <name evidence="3" type="ORF">IFR04_000138</name>
</gene>
<feature type="region of interest" description="Disordered" evidence="1">
    <location>
        <begin position="611"/>
        <end position="689"/>
    </location>
</feature>
<protein>
    <recommendedName>
        <fullName evidence="2">C2H2-type domain-containing protein</fullName>
    </recommendedName>
</protein>
<dbReference type="InterPro" id="IPR013087">
    <property type="entry name" value="Znf_C2H2_type"/>
</dbReference>
<feature type="domain" description="C2H2-type" evidence="2">
    <location>
        <begin position="942"/>
        <end position="962"/>
    </location>
</feature>
<evidence type="ECO:0000256" key="1">
    <source>
        <dbReference type="SAM" id="MobiDB-lite"/>
    </source>
</evidence>
<sequence>MSSTYPSTSPLVDPHSSKDFDDLGLNHHLPTTPFGTTLLSPYTHSQTLSNSASPSYTPGESDYSNYQSSELDESDPFFGVNFDDGVLRTDSIPTRAILGNVAYPSTYQPTDLNRPLPALPLDVQNQPTSANFNNSGYPISPIHSSIHNTPSPNGAINDIKNGATVSQHELTSGLHNERFPTGHSLAPAVTSVQLTPDQSGSSSHTSAEGLEPSTMPSRPEQSPHLMVSHWEDEQQQNRPYSFVHSNQQYGATNSQDFGAQLPVQQPQRSHAVQRDDDGSWRTNEATGQRGLDPETRKAVADVEIPTLKEEEDNRKILHKNLEVEEWRSQAGGSSEDEQPSQSYFPLRDENWFIKGDPGSRRTQDEIENDIPPLDNDGFSLHENRLVEGQTYFDLNSDRINDSDRAELLNHPRVWEDPPSVPSITTSRFQPQTANEAMMKYTFHADAISIASRAATWGTRRKSEPSLADFEGVSDGSFLKKLSISSGKGKEGNRPRQNSIFDQGLDRLANFARKRSDSKLKRARSTQNIPEEAEAPQYPRHNSQDTLAPPMRTPSFGKRPTPNINTAFVAMAGPLAAVGTTHTRRTSVGATTTSPKSPVHLGFANIIKRARSRSDLTSREGAGQTGLADLWRNQGGPPVLAQPATQVEPSRPELPHLDTNDRDEDDDEDDEADENDLKMDSEQEADPIEPTYEGFKVHVRRLNPDMDPRHKWLVSRIAHQQEIRYKNLLDLRVKHSQAISARNCSAGPHCLSLGVRVVLTDAKGNPREQDQTPSALHLVTDFSDNDSNPGEGALTEETFPQGVPMPPTKNLPAEFECQLCFKSKKFQKPSDWTKHVHEDVQPFTCTYDKCKEPKSFKRKADWVRHENERHRHLEWWICQVDDCRHPCYRKDNFLQHLVREHKLPEPKQKTKAAIKKARLTEPAWIMLEQCHHETTQRPQDEPCKFCGKSFPTWKKLTVHLAKHMEHISLPILRLVEAKKVDANTIISPVGEQILTPVTPISRAKMESQSPFNMDSISPHVPTASQFTSTGFEQPTYFPTTGSSAGYGMHGSMQQEVHYTNNNHGNQMYPNTFGAQHMDQPRGFNNIDSSNMSQLDQSRAFGSMDSGFSHPKIEQSRGFGSLDSGFSHSIPSHIPNQIPNQNYNMQQTSGYSVPQTFSTAPPVSGYSTSNMLGVSESGFGFDQMAVNGGQNYPQVPMSRAHGSASSYGHSPQHAPQMPYYGHQ</sequence>
<dbReference type="OrthoDB" id="5315052at2759"/>
<dbReference type="PANTHER" id="PTHR35391:SF3">
    <property type="entry name" value="FINGER DOMAIN PROTEIN, PUTATIVE (AFU_ORTHOLOGUE AFUA_8G04300)-RELATED"/>
    <property type="match status" value="1"/>
</dbReference>
<evidence type="ECO:0000313" key="4">
    <source>
        <dbReference type="Proteomes" id="UP000664132"/>
    </source>
</evidence>
<name>A0A8H7WL65_9HELO</name>
<dbReference type="Pfam" id="PF26082">
    <property type="entry name" value="zf-C2H2_AcuF"/>
    <property type="match status" value="1"/>
</dbReference>
<evidence type="ECO:0000313" key="3">
    <source>
        <dbReference type="EMBL" id="KAG4426707.1"/>
    </source>
</evidence>
<dbReference type="AlphaFoldDB" id="A0A8H7WL65"/>
<feature type="region of interest" description="Disordered" evidence="1">
    <location>
        <begin position="326"/>
        <end position="345"/>
    </location>
</feature>
<proteinExistence type="predicted"/>
<evidence type="ECO:0000259" key="2">
    <source>
        <dbReference type="PROSITE" id="PS00028"/>
    </source>
</evidence>
<feature type="region of interest" description="Disordered" evidence="1">
    <location>
        <begin position="192"/>
        <end position="223"/>
    </location>
</feature>
<organism evidence="3 4">
    <name type="scientific">Cadophora malorum</name>
    <dbReference type="NCBI Taxonomy" id="108018"/>
    <lineage>
        <taxon>Eukaryota</taxon>
        <taxon>Fungi</taxon>
        <taxon>Dikarya</taxon>
        <taxon>Ascomycota</taxon>
        <taxon>Pezizomycotina</taxon>
        <taxon>Leotiomycetes</taxon>
        <taxon>Helotiales</taxon>
        <taxon>Ploettnerulaceae</taxon>
        <taxon>Cadophora</taxon>
    </lineage>
</organism>
<feature type="compositionally biased region" description="Polar residues" evidence="1">
    <location>
        <begin position="192"/>
        <end position="206"/>
    </location>
</feature>
<feature type="region of interest" description="Disordered" evidence="1">
    <location>
        <begin position="483"/>
        <end position="559"/>
    </location>
</feature>
<feature type="compositionally biased region" description="Basic and acidic residues" evidence="1">
    <location>
        <begin position="649"/>
        <end position="659"/>
    </location>
</feature>
<feature type="compositionally biased region" description="Basic and acidic residues" evidence="1">
    <location>
        <begin position="291"/>
        <end position="305"/>
    </location>
</feature>
<dbReference type="SMART" id="SM00355">
    <property type="entry name" value="ZnF_C2H2"/>
    <property type="match status" value="3"/>
</dbReference>
<comment type="caution">
    <text evidence="3">The sequence shown here is derived from an EMBL/GenBank/DDBJ whole genome shotgun (WGS) entry which is preliminary data.</text>
</comment>
<feature type="compositionally biased region" description="Polar residues" evidence="1">
    <location>
        <begin position="45"/>
        <end position="69"/>
    </location>
</feature>
<feature type="domain" description="C2H2-type" evidence="2">
    <location>
        <begin position="877"/>
        <end position="900"/>
    </location>
</feature>
<feature type="region of interest" description="Disordered" evidence="1">
    <location>
        <begin position="263"/>
        <end position="305"/>
    </location>
</feature>
<dbReference type="PROSITE" id="PS00028">
    <property type="entry name" value="ZINC_FINGER_C2H2_1"/>
    <property type="match status" value="2"/>
</dbReference>
<dbReference type="InterPro" id="IPR058925">
    <property type="entry name" value="zf-C2H2_AcuF"/>
</dbReference>
<dbReference type="PANTHER" id="PTHR35391">
    <property type="entry name" value="C2H2-TYPE DOMAIN-CONTAINING PROTEIN-RELATED"/>
    <property type="match status" value="1"/>
</dbReference>
<dbReference type="Proteomes" id="UP000664132">
    <property type="component" value="Unassembled WGS sequence"/>
</dbReference>
<accession>A0A8H7WL65</accession>
<reference evidence="3" key="1">
    <citation type="submission" date="2021-02" db="EMBL/GenBank/DDBJ databases">
        <title>Genome sequence Cadophora malorum strain M34.</title>
        <authorList>
            <person name="Stefanovic E."/>
            <person name="Vu D."/>
            <person name="Scully C."/>
            <person name="Dijksterhuis J."/>
            <person name="Roader J."/>
            <person name="Houbraken J."/>
        </authorList>
    </citation>
    <scope>NUCLEOTIDE SEQUENCE</scope>
    <source>
        <strain evidence="3">M34</strain>
    </source>
</reference>
<dbReference type="EMBL" id="JAFJYH010000001">
    <property type="protein sequence ID" value="KAG4426707.1"/>
    <property type="molecule type" value="Genomic_DNA"/>
</dbReference>